<evidence type="ECO:0000313" key="5">
    <source>
        <dbReference type="EMBL" id="MBB6126887.1"/>
    </source>
</evidence>
<evidence type="ECO:0000256" key="1">
    <source>
        <dbReference type="ARBA" id="ARBA00000085"/>
    </source>
</evidence>
<dbReference type="PRINTS" id="PR00344">
    <property type="entry name" value="BCTRLSENSOR"/>
</dbReference>
<dbReference type="Pfam" id="PF00512">
    <property type="entry name" value="HisKA"/>
    <property type="match status" value="1"/>
</dbReference>
<dbReference type="CDD" id="cd00082">
    <property type="entry name" value="HisKA"/>
    <property type="match status" value="1"/>
</dbReference>
<dbReference type="AlphaFoldDB" id="A0A841J7V8"/>
<dbReference type="SMART" id="SM00387">
    <property type="entry name" value="HATPase_c"/>
    <property type="match status" value="1"/>
</dbReference>
<dbReference type="EC" id="2.7.13.3" evidence="2"/>
<sequence>MIKPPIPENENERLAALYAYNILDTLPEKGFDEITLIASEICQTPISLVSLIDNDRQWFKSHKGLEVTETIKDYAFCAHAILEPEAVMIVRDANDDERFVGNPLVIGDPKVIFYTGVPLINPEGYALGTLCVIDHKARELNDQQIMALKALASQVVAQLELKRKIVELDATRRELEQSNQYLERFAVMAAHDIRNPLTSILLTSQILKDRFKNKLDEKGNKFLDIITTSSHKLIGMLEKMLDYSKSNKILLQNKEEADIVLLLNDVVRLINVPDAFTIQLPEAPVKIVTSVVAFEQIMINLLNNAIRYNNKAWGHIKISYTEDAGFYCFDITDNGIGIAPEYFEKVFESMFTLGHKDRFDKKGTGVGLCTVKSLVEALDGTITVSSVLDEFTTFTFKLKK</sequence>
<dbReference type="Pfam" id="PF02518">
    <property type="entry name" value="HATPase_c"/>
    <property type="match status" value="1"/>
</dbReference>
<dbReference type="Gene3D" id="3.30.565.10">
    <property type="entry name" value="Histidine kinase-like ATPase, C-terminal domain"/>
    <property type="match status" value="1"/>
</dbReference>
<dbReference type="InterPro" id="IPR003594">
    <property type="entry name" value="HATPase_dom"/>
</dbReference>
<dbReference type="GO" id="GO:0000155">
    <property type="term" value="F:phosphorelay sensor kinase activity"/>
    <property type="evidence" value="ECO:0007669"/>
    <property type="project" value="InterPro"/>
</dbReference>
<dbReference type="InterPro" id="IPR003018">
    <property type="entry name" value="GAF"/>
</dbReference>
<organism evidence="5 6">
    <name type="scientific">Mucilaginibacter lappiensis</name>
    <dbReference type="NCBI Taxonomy" id="354630"/>
    <lineage>
        <taxon>Bacteria</taxon>
        <taxon>Pseudomonadati</taxon>
        <taxon>Bacteroidota</taxon>
        <taxon>Sphingobacteriia</taxon>
        <taxon>Sphingobacteriales</taxon>
        <taxon>Sphingobacteriaceae</taxon>
        <taxon>Mucilaginibacter</taxon>
    </lineage>
</organism>
<evidence type="ECO:0000256" key="3">
    <source>
        <dbReference type="ARBA" id="ARBA00022553"/>
    </source>
</evidence>
<name>A0A841J7V8_9SPHI</name>
<dbReference type="Pfam" id="PF01590">
    <property type="entry name" value="GAF"/>
    <property type="match status" value="1"/>
</dbReference>
<dbReference type="InterPro" id="IPR036097">
    <property type="entry name" value="HisK_dim/P_sf"/>
</dbReference>
<dbReference type="InterPro" id="IPR036890">
    <property type="entry name" value="HATPase_C_sf"/>
</dbReference>
<dbReference type="SUPFAM" id="SSF47384">
    <property type="entry name" value="Homodimeric domain of signal transducing histidine kinase"/>
    <property type="match status" value="1"/>
</dbReference>
<gene>
    <name evidence="5" type="ORF">HDF22_000992</name>
</gene>
<dbReference type="SMART" id="SM00065">
    <property type="entry name" value="GAF"/>
    <property type="match status" value="1"/>
</dbReference>
<dbReference type="SUPFAM" id="SSF55874">
    <property type="entry name" value="ATPase domain of HSP90 chaperone/DNA topoisomerase II/histidine kinase"/>
    <property type="match status" value="1"/>
</dbReference>
<accession>A0A841J7V8</accession>
<keyword evidence="3" id="KW-0597">Phosphoprotein</keyword>
<evidence type="ECO:0000259" key="4">
    <source>
        <dbReference type="PROSITE" id="PS50109"/>
    </source>
</evidence>
<dbReference type="Proteomes" id="UP000548326">
    <property type="component" value="Unassembled WGS sequence"/>
</dbReference>
<evidence type="ECO:0000313" key="6">
    <source>
        <dbReference type="Proteomes" id="UP000548326"/>
    </source>
</evidence>
<dbReference type="RefSeq" id="WP_183586010.1">
    <property type="nucleotide sequence ID" value="NZ_JACHCA010000002.1"/>
</dbReference>
<dbReference type="Gene3D" id="1.10.287.130">
    <property type="match status" value="1"/>
</dbReference>
<dbReference type="InterPro" id="IPR029016">
    <property type="entry name" value="GAF-like_dom_sf"/>
</dbReference>
<dbReference type="Gene3D" id="3.30.450.40">
    <property type="match status" value="1"/>
</dbReference>
<dbReference type="InterPro" id="IPR003661">
    <property type="entry name" value="HisK_dim/P_dom"/>
</dbReference>
<comment type="catalytic activity">
    <reaction evidence="1">
        <text>ATP + protein L-histidine = ADP + protein N-phospho-L-histidine.</text>
        <dbReference type="EC" id="2.7.13.3"/>
    </reaction>
</comment>
<dbReference type="InterPro" id="IPR005467">
    <property type="entry name" value="His_kinase_dom"/>
</dbReference>
<reference evidence="5 6" key="1">
    <citation type="submission" date="2020-08" db="EMBL/GenBank/DDBJ databases">
        <title>Genomic Encyclopedia of Type Strains, Phase IV (KMG-V): Genome sequencing to study the core and pangenomes of soil and plant-associated prokaryotes.</title>
        <authorList>
            <person name="Whitman W."/>
        </authorList>
    </citation>
    <scope>NUCLEOTIDE SEQUENCE [LARGE SCALE GENOMIC DNA]</scope>
    <source>
        <strain evidence="5 6">MP601</strain>
    </source>
</reference>
<protein>
    <recommendedName>
        <fullName evidence="2">histidine kinase</fullName>
        <ecNumber evidence="2">2.7.13.3</ecNumber>
    </recommendedName>
</protein>
<feature type="domain" description="Histidine kinase" evidence="4">
    <location>
        <begin position="188"/>
        <end position="400"/>
    </location>
</feature>
<dbReference type="InterPro" id="IPR004358">
    <property type="entry name" value="Sig_transdc_His_kin-like_C"/>
</dbReference>
<dbReference type="EMBL" id="JACHCA010000002">
    <property type="protein sequence ID" value="MBB6126887.1"/>
    <property type="molecule type" value="Genomic_DNA"/>
</dbReference>
<proteinExistence type="predicted"/>
<dbReference type="SUPFAM" id="SSF55781">
    <property type="entry name" value="GAF domain-like"/>
    <property type="match status" value="1"/>
</dbReference>
<dbReference type="PROSITE" id="PS50109">
    <property type="entry name" value="HIS_KIN"/>
    <property type="match status" value="1"/>
</dbReference>
<dbReference type="PANTHER" id="PTHR43102">
    <property type="entry name" value="SLR1143 PROTEIN"/>
    <property type="match status" value="1"/>
</dbReference>
<evidence type="ECO:0000256" key="2">
    <source>
        <dbReference type="ARBA" id="ARBA00012438"/>
    </source>
</evidence>
<dbReference type="SMART" id="SM00388">
    <property type="entry name" value="HisKA"/>
    <property type="match status" value="1"/>
</dbReference>
<comment type="caution">
    <text evidence="5">The sequence shown here is derived from an EMBL/GenBank/DDBJ whole genome shotgun (WGS) entry which is preliminary data.</text>
</comment>
<dbReference type="PANTHER" id="PTHR43102:SF2">
    <property type="entry name" value="GAF DOMAIN-CONTAINING PROTEIN"/>
    <property type="match status" value="1"/>
</dbReference>